<reference evidence="2 4" key="1">
    <citation type="journal article" date="2011" name="Nature">
        <title>The Medicago genome provides insight into the evolution of rhizobial symbioses.</title>
        <authorList>
            <person name="Young N.D."/>
            <person name="Debelle F."/>
            <person name="Oldroyd G.E."/>
            <person name="Geurts R."/>
            <person name="Cannon S.B."/>
            <person name="Udvardi M.K."/>
            <person name="Benedito V.A."/>
            <person name="Mayer K.F."/>
            <person name="Gouzy J."/>
            <person name="Schoof H."/>
            <person name="Van de Peer Y."/>
            <person name="Proost S."/>
            <person name="Cook D.R."/>
            <person name="Meyers B.C."/>
            <person name="Spannagl M."/>
            <person name="Cheung F."/>
            <person name="De Mita S."/>
            <person name="Krishnakumar V."/>
            <person name="Gundlach H."/>
            <person name="Zhou S."/>
            <person name="Mudge J."/>
            <person name="Bharti A.K."/>
            <person name="Murray J.D."/>
            <person name="Naoumkina M.A."/>
            <person name="Rosen B."/>
            <person name="Silverstein K.A."/>
            <person name="Tang H."/>
            <person name="Rombauts S."/>
            <person name="Zhao P.X."/>
            <person name="Zhou P."/>
            <person name="Barbe V."/>
            <person name="Bardou P."/>
            <person name="Bechner M."/>
            <person name="Bellec A."/>
            <person name="Berger A."/>
            <person name="Berges H."/>
            <person name="Bidwell S."/>
            <person name="Bisseling T."/>
            <person name="Choisne N."/>
            <person name="Couloux A."/>
            <person name="Denny R."/>
            <person name="Deshpande S."/>
            <person name="Dai X."/>
            <person name="Doyle J.J."/>
            <person name="Dudez A.M."/>
            <person name="Farmer A.D."/>
            <person name="Fouteau S."/>
            <person name="Franken C."/>
            <person name="Gibelin C."/>
            <person name="Gish J."/>
            <person name="Goldstein S."/>
            <person name="Gonzalez A.J."/>
            <person name="Green P.J."/>
            <person name="Hallab A."/>
            <person name="Hartog M."/>
            <person name="Hua A."/>
            <person name="Humphray S.J."/>
            <person name="Jeong D.H."/>
            <person name="Jing Y."/>
            <person name="Jocker A."/>
            <person name="Kenton S.M."/>
            <person name="Kim D.J."/>
            <person name="Klee K."/>
            <person name="Lai H."/>
            <person name="Lang C."/>
            <person name="Lin S."/>
            <person name="Macmil S.L."/>
            <person name="Magdelenat G."/>
            <person name="Matthews L."/>
            <person name="McCorrison J."/>
            <person name="Monaghan E.L."/>
            <person name="Mun J.H."/>
            <person name="Najar F.Z."/>
            <person name="Nicholson C."/>
            <person name="Noirot C."/>
            <person name="O'Bleness M."/>
            <person name="Paule C.R."/>
            <person name="Poulain J."/>
            <person name="Prion F."/>
            <person name="Qin B."/>
            <person name="Qu C."/>
            <person name="Retzel E.F."/>
            <person name="Riddle C."/>
            <person name="Sallet E."/>
            <person name="Samain S."/>
            <person name="Samson N."/>
            <person name="Sanders I."/>
            <person name="Saurat O."/>
            <person name="Scarpelli C."/>
            <person name="Schiex T."/>
            <person name="Segurens B."/>
            <person name="Severin A.J."/>
            <person name="Sherrier D.J."/>
            <person name="Shi R."/>
            <person name="Sims S."/>
            <person name="Singer S.R."/>
            <person name="Sinharoy S."/>
            <person name="Sterck L."/>
            <person name="Viollet A."/>
            <person name="Wang B.B."/>
            <person name="Wang K."/>
            <person name="Wang M."/>
            <person name="Wang X."/>
            <person name="Warfsmann J."/>
            <person name="Weissenbach J."/>
            <person name="White D.D."/>
            <person name="White J.D."/>
            <person name="Wiley G.B."/>
            <person name="Wincker P."/>
            <person name="Xing Y."/>
            <person name="Yang L."/>
            <person name="Yao Z."/>
            <person name="Ying F."/>
            <person name="Zhai J."/>
            <person name="Zhou L."/>
            <person name="Zuber A."/>
            <person name="Denarie J."/>
            <person name="Dixon R.A."/>
            <person name="May G.D."/>
            <person name="Schwartz D.C."/>
            <person name="Rogers J."/>
            <person name="Quetier F."/>
            <person name="Town C.D."/>
            <person name="Roe B.A."/>
        </authorList>
    </citation>
    <scope>NUCLEOTIDE SEQUENCE [LARGE SCALE GENOMIC DNA]</scope>
    <source>
        <strain evidence="2">A17</strain>
        <strain evidence="3 4">cv. Jemalong A17</strain>
    </source>
</reference>
<dbReference type="HOGENOM" id="CLU_1637915_0_0_1"/>
<gene>
    <name evidence="2" type="ordered locus">MTR_5g032350</name>
</gene>
<dbReference type="EnsemblPlants" id="AES96029">
    <property type="protein sequence ID" value="AES96029"/>
    <property type="gene ID" value="MTR_5g032350"/>
</dbReference>
<dbReference type="AlphaFoldDB" id="G7JXP4"/>
<dbReference type="Proteomes" id="UP000002051">
    <property type="component" value="Chromosome 5"/>
</dbReference>
<keyword evidence="4" id="KW-1185">Reference proteome</keyword>
<accession>G7JXP4</accession>
<evidence type="ECO:0000313" key="3">
    <source>
        <dbReference type="EnsemblPlants" id="AES96029"/>
    </source>
</evidence>
<feature type="region of interest" description="Disordered" evidence="1">
    <location>
        <begin position="1"/>
        <end position="31"/>
    </location>
</feature>
<dbReference type="PaxDb" id="3880-AES96029"/>
<evidence type="ECO:0000256" key="1">
    <source>
        <dbReference type="SAM" id="MobiDB-lite"/>
    </source>
</evidence>
<protein>
    <submittedName>
        <fullName evidence="2 3">Uncharacterized protein</fullName>
    </submittedName>
</protein>
<evidence type="ECO:0000313" key="2">
    <source>
        <dbReference type="EMBL" id="AES96029.1"/>
    </source>
</evidence>
<name>G7JXP4_MEDTR</name>
<organism evidence="2 4">
    <name type="scientific">Medicago truncatula</name>
    <name type="common">Barrel medic</name>
    <name type="synonym">Medicago tribuloides</name>
    <dbReference type="NCBI Taxonomy" id="3880"/>
    <lineage>
        <taxon>Eukaryota</taxon>
        <taxon>Viridiplantae</taxon>
        <taxon>Streptophyta</taxon>
        <taxon>Embryophyta</taxon>
        <taxon>Tracheophyta</taxon>
        <taxon>Spermatophyta</taxon>
        <taxon>Magnoliopsida</taxon>
        <taxon>eudicotyledons</taxon>
        <taxon>Gunneridae</taxon>
        <taxon>Pentapetalae</taxon>
        <taxon>rosids</taxon>
        <taxon>fabids</taxon>
        <taxon>Fabales</taxon>
        <taxon>Fabaceae</taxon>
        <taxon>Papilionoideae</taxon>
        <taxon>50 kb inversion clade</taxon>
        <taxon>NPAAA clade</taxon>
        <taxon>Hologalegina</taxon>
        <taxon>IRL clade</taxon>
        <taxon>Trifolieae</taxon>
        <taxon>Medicago</taxon>
    </lineage>
</organism>
<sequence>MDADDEGEESPQRSLEDSENTSANADVSGSKSIDGARMQNMIIRLKVKVKLMKMDNAHEVEGDGTSLPFSKREAIGKLQDAVTDEMDIKLLQLYTLININRIAYVLRFPFLHSTFSYFPCTGNPETTFTYFWITDSCPLTVKEVMQRPPFELLSQSSNLMEI</sequence>
<evidence type="ECO:0000313" key="4">
    <source>
        <dbReference type="Proteomes" id="UP000002051"/>
    </source>
</evidence>
<proteinExistence type="predicted"/>
<feature type="compositionally biased region" description="Polar residues" evidence="1">
    <location>
        <begin position="20"/>
        <end position="31"/>
    </location>
</feature>
<dbReference type="STRING" id="3880.G7JXP4"/>
<reference evidence="3" key="3">
    <citation type="submission" date="2015-04" db="UniProtKB">
        <authorList>
            <consortium name="EnsemblPlants"/>
        </authorList>
    </citation>
    <scope>IDENTIFICATION</scope>
    <source>
        <strain evidence="3">cv. Jemalong A17</strain>
    </source>
</reference>
<reference evidence="2 4" key="2">
    <citation type="journal article" date="2014" name="BMC Genomics">
        <title>An improved genome release (version Mt4.0) for the model legume Medicago truncatula.</title>
        <authorList>
            <person name="Tang H."/>
            <person name="Krishnakumar V."/>
            <person name="Bidwell S."/>
            <person name="Rosen B."/>
            <person name="Chan A."/>
            <person name="Zhou S."/>
            <person name="Gentzbittel L."/>
            <person name="Childs K.L."/>
            <person name="Yandell M."/>
            <person name="Gundlach H."/>
            <person name="Mayer K.F."/>
            <person name="Schwartz D.C."/>
            <person name="Town C.D."/>
        </authorList>
    </citation>
    <scope>GENOME REANNOTATION</scope>
    <source>
        <strain evidence="3 4">cv. Jemalong A17</strain>
    </source>
</reference>
<dbReference type="EMBL" id="CM001221">
    <property type="protein sequence ID" value="AES96029.1"/>
    <property type="molecule type" value="Genomic_DNA"/>
</dbReference>